<feature type="transmembrane region" description="Helical" evidence="1">
    <location>
        <begin position="324"/>
        <end position="343"/>
    </location>
</feature>
<dbReference type="PANTHER" id="PTHR46810:SF1">
    <property type="entry name" value="INACTIVE POLYGLYCYLASE TTLL10"/>
    <property type="match status" value="1"/>
</dbReference>
<dbReference type="PROSITE" id="PS51221">
    <property type="entry name" value="TTL"/>
    <property type="match status" value="1"/>
</dbReference>
<gene>
    <name evidence="2" type="ORF">FCC1311_006512</name>
</gene>
<dbReference type="GO" id="GO:0070737">
    <property type="term" value="F:protein-glycine ligase activity, elongating"/>
    <property type="evidence" value="ECO:0007669"/>
    <property type="project" value="TreeGrafter"/>
</dbReference>
<protein>
    <submittedName>
        <fullName evidence="2">Protein polyglycylase TTLL10</fullName>
    </submittedName>
</protein>
<name>A0A2R5G7I5_9STRA</name>
<organism evidence="2 3">
    <name type="scientific">Hondaea fermentalgiana</name>
    <dbReference type="NCBI Taxonomy" id="2315210"/>
    <lineage>
        <taxon>Eukaryota</taxon>
        <taxon>Sar</taxon>
        <taxon>Stramenopiles</taxon>
        <taxon>Bigyra</taxon>
        <taxon>Labyrinthulomycetes</taxon>
        <taxon>Thraustochytrida</taxon>
        <taxon>Thraustochytriidae</taxon>
        <taxon>Hondaea</taxon>
    </lineage>
</organism>
<dbReference type="InterPro" id="IPR027752">
    <property type="entry name" value="TTLL10"/>
</dbReference>
<evidence type="ECO:0000313" key="3">
    <source>
        <dbReference type="Proteomes" id="UP000241890"/>
    </source>
</evidence>
<sequence length="611" mass="70372">MDVVDDDDDDKKKAGGAGGGGGIGSAPFVHLFIWALVAGLIYKIGTRVRHSHARRVRVSGSVETISADVWSEHDALVTSEELRSPQPWQLRAHDAVRRSLSAEQRSVHASICRKPFIPVQVDNPFQSENQFGFVKRSYVCLRFDKGRCRGQAMEDLWNRRYYKKYDVFEASFFMTDTTALNRLKRDDKDNFDKIMWQSEGENYVSALDGGDAISGNKAKQLEVKRNFSEQFGCDYNSLRLQPAQYTMHKPKECRNFFAFADSHPKQMWIKKPILGQGGVGISLHQDHSEFESLRACKKAKEGVDNKYIIQDYIKKPLLLNGRKFDIRVYMLVASAMPYIVFYHPGYLRRSITSYAAASTDRTNFLTNTHFQSLVENFELKDHIWGFPRFQKYLSDHNVAGSQYVSTVLNSAIKKGLLFNFMSARDELVRRRGSYHLFGLDFMIDEELRVHFIEANGYPGFTWSNDFPTRTLVTQMFDMLIELHESGSAFQRMTQGDMYGGFECIYNELEDDCDEKMYNPCYDFAHFNAVPMKKAAEAIARIHDTGRRTRFQANQKVKADARRAQDICKTQNVDVKSPDCSKLMKAERRRKFTQTFKEITEWELINTFTAGM</sequence>
<proteinExistence type="predicted"/>
<dbReference type="Proteomes" id="UP000241890">
    <property type="component" value="Unassembled WGS sequence"/>
</dbReference>
<dbReference type="EMBL" id="BEYU01000005">
    <property type="protein sequence ID" value="GBG24433.1"/>
    <property type="molecule type" value="Genomic_DNA"/>
</dbReference>
<keyword evidence="3" id="KW-1185">Reference proteome</keyword>
<dbReference type="OrthoDB" id="190132at2759"/>
<dbReference type="InterPro" id="IPR004344">
    <property type="entry name" value="TTL/TTLL_fam"/>
</dbReference>
<dbReference type="Gene3D" id="3.30.470.20">
    <property type="entry name" value="ATP-grasp fold, B domain"/>
    <property type="match status" value="1"/>
</dbReference>
<dbReference type="SUPFAM" id="SSF56059">
    <property type="entry name" value="Glutathione synthetase ATP-binding domain-like"/>
    <property type="match status" value="1"/>
</dbReference>
<dbReference type="PANTHER" id="PTHR46810">
    <property type="entry name" value="INACTIVE POLYGLYCYLASE TTLL10"/>
    <property type="match status" value="1"/>
</dbReference>
<comment type="caution">
    <text evidence="2">The sequence shown here is derived from an EMBL/GenBank/DDBJ whole genome shotgun (WGS) entry which is preliminary data.</text>
</comment>
<keyword evidence="1" id="KW-0812">Transmembrane</keyword>
<keyword evidence="1" id="KW-0472">Membrane</keyword>
<dbReference type="AlphaFoldDB" id="A0A2R5G7I5"/>
<evidence type="ECO:0000256" key="1">
    <source>
        <dbReference type="SAM" id="Phobius"/>
    </source>
</evidence>
<accession>A0A2R5G7I5</accession>
<feature type="transmembrane region" description="Helical" evidence="1">
    <location>
        <begin position="28"/>
        <end position="45"/>
    </location>
</feature>
<dbReference type="Pfam" id="PF03133">
    <property type="entry name" value="TTL"/>
    <property type="match status" value="1"/>
</dbReference>
<reference evidence="2 3" key="1">
    <citation type="submission" date="2017-12" db="EMBL/GenBank/DDBJ databases">
        <title>Sequencing, de novo assembly and annotation of complete genome of a new Thraustochytrid species, strain FCC1311.</title>
        <authorList>
            <person name="Sedici K."/>
            <person name="Godart F."/>
            <person name="Aiese Cigliano R."/>
            <person name="Sanseverino W."/>
            <person name="Barakat M."/>
            <person name="Ortet P."/>
            <person name="Marechal E."/>
            <person name="Cagnac O."/>
            <person name="Amato A."/>
        </authorList>
    </citation>
    <scope>NUCLEOTIDE SEQUENCE [LARGE SCALE GENOMIC DNA]</scope>
</reference>
<evidence type="ECO:0000313" key="2">
    <source>
        <dbReference type="EMBL" id="GBG24433.1"/>
    </source>
</evidence>
<dbReference type="InParanoid" id="A0A2R5G7I5"/>
<keyword evidence="1" id="KW-1133">Transmembrane helix</keyword>